<evidence type="ECO:0000256" key="2">
    <source>
        <dbReference type="ARBA" id="ARBA00007391"/>
    </source>
</evidence>
<accession>A0ABW1T1Z8</accession>
<feature type="compositionally biased region" description="Low complexity" evidence="15">
    <location>
        <begin position="1059"/>
        <end position="1070"/>
    </location>
</feature>
<feature type="region of interest" description="Disordered" evidence="15">
    <location>
        <begin position="1058"/>
        <end position="1080"/>
    </location>
</feature>
<comment type="subcellular location">
    <subcellularLocation>
        <location evidence="1">Cytoplasm</location>
    </subcellularLocation>
</comment>
<evidence type="ECO:0000256" key="7">
    <source>
        <dbReference type="ARBA" id="ARBA00022490"/>
    </source>
</evidence>
<dbReference type="SMART" id="SM00481">
    <property type="entry name" value="POLIIIAc"/>
    <property type="match status" value="1"/>
</dbReference>
<dbReference type="Proteomes" id="UP001596138">
    <property type="component" value="Unassembled WGS sequence"/>
</dbReference>
<dbReference type="InterPro" id="IPR016195">
    <property type="entry name" value="Pol/histidinol_Pase-like"/>
</dbReference>
<evidence type="ECO:0000313" key="18">
    <source>
        <dbReference type="Proteomes" id="UP001596138"/>
    </source>
</evidence>
<dbReference type="InterPro" id="IPR011708">
    <property type="entry name" value="DNA_pol3_alpha_NTPase_dom"/>
</dbReference>
<dbReference type="EMBL" id="JBHSTI010000008">
    <property type="protein sequence ID" value="MFC6238738.1"/>
    <property type="molecule type" value="Genomic_DNA"/>
</dbReference>
<evidence type="ECO:0000256" key="1">
    <source>
        <dbReference type="ARBA" id="ARBA00004496"/>
    </source>
</evidence>
<dbReference type="InterPro" id="IPR041931">
    <property type="entry name" value="DNA_pol3_alpha_thumb_dom"/>
</dbReference>
<dbReference type="NCBIfam" id="TIGR00594">
    <property type="entry name" value="polc"/>
    <property type="match status" value="1"/>
</dbReference>
<protein>
    <recommendedName>
        <fullName evidence="6">DNA polymerase III subunit alpha</fullName>
        <ecNumber evidence="4">2.7.7.7</ecNumber>
    </recommendedName>
    <alternativeName>
        <fullName evidence="5">Error-prone DNA polymerase</fullName>
    </alternativeName>
</protein>
<dbReference type="Pfam" id="PF14579">
    <property type="entry name" value="HHH_6"/>
    <property type="match status" value="1"/>
</dbReference>
<dbReference type="InterPro" id="IPR003141">
    <property type="entry name" value="Pol/His_phosphatase_N"/>
</dbReference>
<organism evidence="17 18">
    <name type="scientific">Longivirga aurantiaca</name>
    <dbReference type="NCBI Taxonomy" id="1837743"/>
    <lineage>
        <taxon>Bacteria</taxon>
        <taxon>Bacillati</taxon>
        <taxon>Actinomycetota</taxon>
        <taxon>Actinomycetes</taxon>
        <taxon>Sporichthyales</taxon>
        <taxon>Sporichthyaceae</taxon>
        <taxon>Longivirga</taxon>
    </lineage>
</organism>
<evidence type="ECO:0000256" key="13">
    <source>
        <dbReference type="ARBA" id="ARBA00023204"/>
    </source>
</evidence>
<evidence type="ECO:0000256" key="15">
    <source>
        <dbReference type="SAM" id="MobiDB-lite"/>
    </source>
</evidence>
<dbReference type="Pfam" id="PF07733">
    <property type="entry name" value="DNA_pol3_alpha"/>
    <property type="match status" value="1"/>
</dbReference>
<feature type="region of interest" description="Disordered" evidence="15">
    <location>
        <begin position="1291"/>
        <end position="1311"/>
    </location>
</feature>
<feature type="region of interest" description="Disordered" evidence="15">
    <location>
        <begin position="944"/>
        <end position="963"/>
    </location>
</feature>
<sequence length="1417" mass="150945">MADDPFVHLHVASGYSLRHGASSPAALVARAADLGQDSLALTDRDGLYGAVRFVLACRDAGIAPILGLDLAVRAGLEVPTLGSVTGGTGRAGLGSRVQRTAAGRLGAGPTLAERTSSTRAQPARRTPARGGAEVDPRHPRVVLLARGRTGWASLCRLVSAAHLGLGSDALPGEQAVRGAPVTTPEVVARHSDGLVVLLGPESEVGRALARRRPDLALTALAPWRAAFGRRLAIEVVSHRARDSATATTDLSGARTRGLPYSSAFAARMLAFAREHDLPAVLTNAVRHAERDQAPVVDVLDAIRRLVPLDSRHLDRANGEGHLADGLRMEQVAREVVRMSGTASGSSEQREVDRLLADTRTLAEACRLDPVADLGIGEVHVPELDLLLPARTAGSSSAVRDRGPTALAAEALEADRHLRARCEAALTDYLPRTRRTRADRARQARERLDAELETIGVLGFAGYFLTVGEVVDLIKGMDVRVTARGSGAGSLVNHLLGISGVDPLAHGLLMERFLSPLRRALPDIDVDVESARRTEVYERILERFGGERCACVSMRDTYRVRHAVRDVGAALGMPPGEIDAFATAFPHIRARDARNALQELPELRASGLGRLAARGELDGFLTLVEALDGLPRHIALHPCGVLLSDATLLDRTPVEASWMGFPMSQFDKDDVEELGLLKLDVLGIRMQSSMAYALTEIERVDGETVDLDAVPHDDEATFALIKSAHTLGCFQIESPGQRELVGKFAPETFGDLITDISLFRPGPVKSDMVTPFLRARQGWNDPVYLHPALRPALEETYGVVVFHEQVLRLVAVMTGCSLAEADEVRRSMGSPEGQQDVRAWFYPASRAEGYELATIEKVWDVLKAFASFGFCKAHAAAFALPTYHSAWLKAHHPAAFLAGVLTHDPGMYPKRLILDDARNLGIAVLSLDVNASVGTYSVEKVSPYDEPPPEILDERPRRGPDVPGLPDGSAYGIRLSLADVKGITDAEVERIVAGRPYGSLSDFWTRARVSRPVVERLVVAGGFDSLYGIGLSSPVRRRGRVTRRDLLLQVADLDRHTRATTRAAKAAAPRSAGKRRDLPLGPTGIPLGVTVDADRDTVRAARRQAQGPAAATTAADLDVQLALDLGDAPGEVAASGLPEMTDAERVRAELEVLGLDASRHLVDFYAPMLDALGVARSRDLLGRRSQSEVLVAGVKVATQTPPVRSGRRVVFLTLDDSTGPVDATFFEDAQGPYAATVFGSWLLLVRGVIRRTGPRGISLRATGAWELGVVHDAWRAGGLPAVAAILDDGGTRDDSDEAAVAGRAGSRSTRPVAVVPAAAQGAQYGGPGGLGAAASSGGAGPAAGGMGQRGSELSGDERVRRVLVHASGFRQSPYADIKPQGVDAADTRGQAGTEKERAKEKKEAPSKLWHSSPGSSGW</sequence>
<comment type="similarity">
    <text evidence="2">Belongs to the DNA polymerase type-C family. DnaE2 subfamily.</text>
</comment>
<evidence type="ECO:0000256" key="12">
    <source>
        <dbReference type="ARBA" id="ARBA00022932"/>
    </source>
</evidence>
<evidence type="ECO:0000256" key="11">
    <source>
        <dbReference type="ARBA" id="ARBA00022763"/>
    </source>
</evidence>
<evidence type="ECO:0000259" key="16">
    <source>
        <dbReference type="SMART" id="SM00481"/>
    </source>
</evidence>
<evidence type="ECO:0000313" key="17">
    <source>
        <dbReference type="EMBL" id="MFC6238738.1"/>
    </source>
</evidence>
<feature type="compositionally biased region" description="Low complexity" evidence="15">
    <location>
        <begin position="118"/>
        <end position="131"/>
    </location>
</feature>
<dbReference type="InterPro" id="IPR029460">
    <property type="entry name" value="DNAPol_HHH"/>
</dbReference>
<feature type="region of interest" description="Disordered" evidence="15">
    <location>
        <begin position="1329"/>
        <end position="1354"/>
    </location>
</feature>
<reference evidence="18" key="1">
    <citation type="journal article" date="2019" name="Int. J. Syst. Evol. Microbiol.">
        <title>The Global Catalogue of Microorganisms (GCM) 10K type strain sequencing project: providing services to taxonomists for standard genome sequencing and annotation.</title>
        <authorList>
            <consortium name="The Broad Institute Genomics Platform"/>
            <consortium name="The Broad Institute Genome Sequencing Center for Infectious Disease"/>
            <person name="Wu L."/>
            <person name="Ma J."/>
        </authorList>
    </citation>
    <scope>NUCLEOTIDE SEQUENCE [LARGE SCALE GENOMIC DNA]</scope>
    <source>
        <strain evidence="18">CGMCC 4.7317</strain>
    </source>
</reference>
<dbReference type="InterPro" id="IPR004365">
    <property type="entry name" value="NA-bd_OB_tRNA"/>
</dbReference>
<dbReference type="InterPro" id="IPR040982">
    <property type="entry name" value="DNA_pol3_finger"/>
</dbReference>
<dbReference type="CDD" id="cd04485">
    <property type="entry name" value="DnaE_OBF"/>
    <property type="match status" value="1"/>
</dbReference>
<evidence type="ECO:0000256" key="14">
    <source>
        <dbReference type="ARBA" id="ARBA00049244"/>
    </source>
</evidence>
<keyword evidence="18" id="KW-1185">Reference proteome</keyword>
<evidence type="ECO:0000256" key="6">
    <source>
        <dbReference type="ARBA" id="ARBA00019114"/>
    </source>
</evidence>
<comment type="similarity">
    <text evidence="3">Belongs to the DNA polymerase type-C family. DnaE subfamily.</text>
</comment>
<keyword evidence="12" id="KW-0239">DNA-directed DNA polymerase</keyword>
<feature type="compositionally biased region" description="Gly residues" evidence="15">
    <location>
        <begin position="1329"/>
        <end position="1347"/>
    </location>
</feature>
<evidence type="ECO:0000256" key="3">
    <source>
        <dbReference type="ARBA" id="ARBA00009496"/>
    </source>
</evidence>
<keyword evidence="11" id="KW-0227">DNA damage</keyword>
<dbReference type="EC" id="2.7.7.7" evidence="4"/>
<dbReference type="Gene3D" id="1.10.10.1600">
    <property type="entry name" value="Bacterial DNA polymerase III alpha subunit, thumb domain"/>
    <property type="match status" value="1"/>
</dbReference>
<feature type="region of interest" description="Disordered" evidence="15">
    <location>
        <begin position="104"/>
        <end position="135"/>
    </location>
</feature>
<dbReference type="RefSeq" id="WP_386767209.1">
    <property type="nucleotide sequence ID" value="NZ_JBHSTI010000008.1"/>
</dbReference>
<keyword evidence="10" id="KW-0235">DNA replication</keyword>
<gene>
    <name evidence="17" type="ORF">ACFQGU_12690</name>
</gene>
<feature type="region of interest" description="Disordered" evidence="15">
    <location>
        <begin position="1370"/>
        <end position="1417"/>
    </location>
</feature>
<feature type="domain" description="Polymerase/histidinol phosphatase N-terminal" evidence="16">
    <location>
        <begin position="7"/>
        <end position="74"/>
    </location>
</feature>
<dbReference type="Pfam" id="PF01336">
    <property type="entry name" value="tRNA_anti-codon"/>
    <property type="match status" value="1"/>
</dbReference>
<comment type="catalytic activity">
    <reaction evidence="14">
        <text>DNA(n) + a 2'-deoxyribonucleoside 5'-triphosphate = DNA(n+1) + diphosphate</text>
        <dbReference type="Rhea" id="RHEA:22508"/>
        <dbReference type="Rhea" id="RHEA-COMP:17339"/>
        <dbReference type="Rhea" id="RHEA-COMP:17340"/>
        <dbReference type="ChEBI" id="CHEBI:33019"/>
        <dbReference type="ChEBI" id="CHEBI:61560"/>
        <dbReference type="ChEBI" id="CHEBI:173112"/>
        <dbReference type="EC" id="2.7.7.7"/>
    </reaction>
</comment>
<feature type="compositionally biased region" description="Basic and acidic residues" evidence="15">
    <location>
        <begin position="1392"/>
        <end position="1404"/>
    </location>
</feature>
<evidence type="ECO:0000256" key="8">
    <source>
        <dbReference type="ARBA" id="ARBA00022679"/>
    </source>
</evidence>
<keyword evidence="7" id="KW-0963">Cytoplasm</keyword>
<dbReference type="InterPro" id="IPR004013">
    <property type="entry name" value="PHP_dom"/>
</dbReference>
<evidence type="ECO:0000256" key="10">
    <source>
        <dbReference type="ARBA" id="ARBA00022705"/>
    </source>
</evidence>
<keyword evidence="9 17" id="KW-0548">Nucleotidyltransferase</keyword>
<dbReference type="PANTHER" id="PTHR32294:SF4">
    <property type="entry name" value="ERROR-PRONE DNA POLYMERASE"/>
    <property type="match status" value="1"/>
</dbReference>
<dbReference type="PANTHER" id="PTHR32294">
    <property type="entry name" value="DNA POLYMERASE III SUBUNIT ALPHA"/>
    <property type="match status" value="1"/>
</dbReference>
<comment type="caution">
    <text evidence="17">The sequence shown here is derived from an EMBL/GenBank/DDBJ whole genome shotgun (WGS) entry which is preliminary data.</text>
</comment>
<dbReference type="Pfam" id="PF02811">
    <property type="entry name" value="PHP"/>
    <property type="match status" value="1"/>
</dbReference>
<evidence type="ECO:0000256" key="9">
    <source>
        <dbReference type="ARBA" id="ARBA00022695"/>
    </source>
</evidence>
<dbReference type="Pfam" id="PF17657">
    <property type="entry name" value="DNA_pol3_finger"/>
    <property type="match status" value="1"/>
</dbReference>
<keyword evidence="13" id="KW-0234">DNA repair</keyword>
<evidence type="ECO:0000256" key="4">
    <source>
        <dbReference type="ARBA" id="ARBA00012417"/>
    </source>
</evidence>
<dbReference type="InterPro" id="IPR004805">
    <property type="entry name" value="DnaE2/DnaE/PolC"/>
</dbReference>
<name>A0ABW1T1Z8_9ACTN</name>
<dbReference type="Gene3D" id="3.20.20.140">
    <property type="entry name" value="Metal-dependent hydrolases"/>
    <property type="match status" value="1"/>
</dbReference>
<proteinExistence type="inferred from homology"/>
<dbReference type="GO" id="GO:0003887">
    <property type="term" value="F:DNA-directed DNA polymerase activity"/>
    <property type="evidence" value="ECO:0007669"/>
    <property type="project" value="UniProtKB-EC"/>
</dbReference>
<keyword evidence="8 17" id="KW-0808">Transferase</keyword>
<evidence type="ECO:0000256" key="5">
    <source>
        <dbReference type="ARBA" id="ARBA00017273"/>
    </source>
</evidence>
<dbReference type="SUPFAM" id="SSF89550">
    <property type="entry name" value="PHP domain-like"/>
    <property type="match status" value="1"/>
</dbReference>